<dbReference type="Proteomes" id="UP000737171">
    <property type="component" value="Unassembled WGS sequence"/>
</dbReference>
<protein>
    <recommendedName>
        <fullName evidence="4">DUF1311 domain-containing protein</fullName>
    </recommendedName>
</protein>
<dbReference type="EMBL" id="JABRWJ010000009">
    <property type="protein sequence ID" value="NRF70708.1"/>
    <property type="molecule type" value="Genomic_DNA"/>
</dbReference>
<dbReference type="PROSITE" id="PS51257">
    <property type="entry name" value="PROKAR_LIPOPROTEIN"/>
    <property type="match status" value="1"/>
</dbReference>
<evidence type="ECO:0000313" key="2">
    <source>
        <dbReference type="EMBL" id="NRF70708.1"/>
    </source>
</evidence>
<reference evidence="2 3" key="1">
    <citation type="submission" date="2020-05" db="EMBL/GenBank/DDBJ databases">
        <title>Aquincola sp. isolate from soil.</title>
        <authorList>
            <person name="Han J."/>
            <person name="Kim D.-U."/>
        </authorList>
    </citation>
    <scope>NUCLEOTIDE SEQUENCE [LARGE SCALE GENOMIC DNA]</scope>
    <source>
        <strain evidence="2 3">S2</strain>
    </source>
</reference>
<evidence type="ECO:0000313" key="3">
    <source>
        <dbReference type="Proteomes" id="UP000737171"/>
    </source>
</evidence>
<evidence type="ECO:0000256" key="1">
    <source>
        <dbReference type="SAM" id="SignalP"/>
    </source>
</evidence>
<dbReference type="RefSeq" id="WP_173130371.1">
    <property type="nucleotide sequence ID" value="NZ_JABRWJ010000009.1"/>
</dbReference>
<keyword evidence="1" id="KW-0732">Signal</keyword>
<proteinExistence type="predicted"/>
<organism evidence="2 3">
    <name type="scientific">Pseudaquabacterium terrae</name>
    <dbReference type="NCBI Taxonomy" id="2732868"/>
    <lineage>
        <taxon>Bacteria</taxon>
        <taxon>Pseudomonadati</taxon>
        <taxon>Pseudomonadota</taxon>
        <taxon>Betaproteobacteria</taxon>
        <taxon>Burkholderiales</taxon>
        <taxon>Sphaerotilaceae</taxon>
        <taxon>Pseudaquabacterium</taxon>
    </lineage>
</organism>
<comment type="caution">
    <text evidence="2">The sequence shown here is derived from an EMBL/GenBank/DDBJ whole genome shotgun (WGS) entry which is preliminary data.</text>
</comment>
<sequence>MSTSGTRIGPHAAALCLWLWLSCAAAQPAQPAAAAPCEVPSADEAVPNYTGRAVSLRRCLGNTDRDKHALTQSFVGSLEKPVAVTHTQGVEAALDLLLTEIALQSKEGFDQALWTALATELSFVRARAAQLAQVADAGAWRKASEDLVPSKWNAPQGVIELAGTEFDVLAAPTACENAKPCSAFASRVAAIRVINLVRRLDVHLESPFTLQHFAAGRVRLQRWEAYRKDAHPLYWWEVFVNGALMDGPLLGAGGKAPCEKDGSGTSIGFCDVPTRQLILLHPEPAVRFSRTATKSSELKPALVVELIGWYRWDWAGETSAEMRGRRGLSLAATYTSTEREAELGYGPMFHWNDFSLAVTKASRGRWSLVISVPLAGEYYGRKQQIVDELSKVKKSSLSELLLK</sequence>
<gene>
    <name evidence="2" type="ORF">HLB44_27250</name>
</gene>
<accession>A0ABX2EQ34</accession>
<evidence type="ECO:0008006" key="4">
    <source>
        <dbReference type="Google" id="ProtNLM"/>
    </source>
</evidence>
<keyword evidence="3" id="KW-1185">Reference proteome</keyword>
<feature type="chain" id="PRO_5046246765" description="DUF1311 domain-containing protein" evidence="1">
    <location>
        <begin position="35"/>
        <end position="403"/>
    </location>
</feature>
<feature type="signal peptide" evidence="1">
    <location>
        <begin position="1"/>
        <end position="34"/>
    </location>
</feature>
<name>A0ABX2EQ34_9BURK</name>